<reference evidence="2 3" key="1">
    <citation type="submission" date="2020-10" db="EMBL/GenBank/DDBJ databases">
        <title>The Coptis chinensis genome and diversification of protoberbering-type alkaloids.</title>
        <authorList>
            <person name="Wang B."/>
            <person name="Shu S."/>
            <person name="Song C."/>
            <person name="Liu Y."/>
        </authorList>
    </citation>
    <scope>NUCLEOTIDE SEQUENCE [LARGE SCALE GENOMIC DNA]</scope>
    <source>
        <strain evidence="2">HL-2020</strain>
        <tissue evidence="2">Leaf</tissue>
    </source>
</reference>
<dbReference type="OrthoDB" id="66620at2759"/>
<gene>
    <name evidence="2" type="ORF">IFM89_018516</name>
</gene>
<evidence type="ECO:0000313" key="2">
    <source>
        <dbReference type="EMBL" id="KAF9605789.1"/>
    </source>
</evidence>
<dbReference type="Proteomes" id="UP000631114">
    <property type="component" value="Unassembled WGS sequence"/>
</dbReference>
<accession>A0A835HUZ3</accession>
<sequence>MSRRKEVADFLQEVTSRKDRHRSWANKDEPYSYVSAQEFADAFQSFHVGRKQGQELSTPFDKRKSHPAASITSEYGVNKKELLKACFSREWLLMKRNSSVYIFKMMQVST</sequence>
<proteinExistence type="predicted"/>
<dbReference type="AlphaFoldDB" id="A0A835HUZ3"/>
<evidence type="ECO:0000313" key="3">
    <source>
        <dbReference type="Proteomes" id="UP000631114"/>
    </source>
</evidence>
<name>A0A835HUZ3_9MAGN</name>
<comment type="caution">
    <text evidence="2">The sequence shown here is derived from an EMBL/GenBank/DDBJ whole genome shotgun (WGS) entry which is preliminary data.</text>
</comment>
<keyword evidence="3" id="KW-1185">Reference proteome</keyword>
<evidence type="ECO:0000256" key="1">
    <source>
        <dbReference type="ARBA" id="ARBA00022448"/>
    </source>
</evidence>
<dbReference type="EMBL" id="JADFTS010000005">
    <property type="protein sequence ID" value="KAF9605789.1"/>
    <property type="molecule type" value="Genomic_DNA"/>
</dbReference>
<dbReference type="PANTHER" id="PTHR19241">
    <property type="entry name" value="ATP-BINDING CASSETTE TRANSPORTER"/>
    <property type="match status" value="1"/>
</dbReference>
<organism evidence="2 3">
    <name type="scientific">Coptis chinensis</name>
    <dbReference type="NCBI Taxonomy" id="261450"/>
    <lineage>
        <taxon>Eukaryota</taxon>
        <taxon>Viridiplantae</taxon>
        <taxon>Streptophyta</taxon>
        <taxon>Embryophyta</taxon>
        <taxon>Tracheophyta</taxon>
        <taxon>Spermatophyta</taxon>
        <taxon>Magnoliopsida</taxon>
        <taxon>Ranunculales</taxon>
        <taxon>Ranunculaceae</taxon>
        <taxon>Coptidoideae</taxon>
        <taxon>Coptis</taxon>
    </lineage>
</organism>
<protein>
    <submittedName>
        <fullName evidence="2">Uncharacterized protein</fullName>
    </submittedName>
</protein>
<keyword evidence="1" id="KW-0813">Transport</keyword>